<reference evidence="2 3" key="1">
    <citation type="journal article" date="2013" name="Genome Announc.">
        <title>Draft Genome Sequence of the Cellulolytic Bacterium Clostridium papyrosolvens C7 (ATCC 700395).</title>
        <authorList>
            <person name="Zepeda V."/>
            <person name="Dassa B."/>
            <person name="Borovok I."/>
            <person name="Lamed R."/>
            <person name="Bayer E.A."/>
            <person name="Cate J.H."/>
        </authorList>
    </citation>
    <scope>NUCLEOTIDE SEQUENCE [LARGE SCALE GENOMIC DNA]</scope>
    <source>
        <strain evidence="2 3">C7</strain>
    </source>
</reference>
<comment type="caution">
    <text evidence="2">The sequence shown here is derived from an EMBL/GenBank/DDBJ whole genome shotgun (WGS) entry which is preliminary data.</text>
</comment>
<dbReference type="EMBL" id="ATAY01000085">
    <property type="protein sequence ID" value="EPR09606.1"/>
    <property type="molecule type" value="Genomic_DNA"/>
</dbReference>
<accession>U4QYM0</accession>
<dbReference type="OrthoDB" id="2080244at2"/>
<name>U4QYM0_9FIRM</name>
<evidence type="ECO:0000313" key="2">
    <source>
        <dbReference type="EMBL" id="EPR09606.1"/>
    </source>
</evidence>
<keyword evidence="1" id="KW-1133">Transmembrane helix</keyword>
<evidence type="ECO:0000313" key="3">
    <source>
        <dbReference type="Proteomes" id="UP000016860"/>
    </source>
</evidence>
<feature type="transmembrane region" description="Helical" evidence="1">
    <location>
        <begin position="53"/>
        <end position="77"/>
    </location>
</feature>
<evidence type="ECO:0008006" key="4">
    <source>
        <dbReference type="Google" id="ProtNLM"/>
    </source>
</evidence>
<proteinExistence type="predicted"/>
<dbReference type="Proteomes" id="UP000016860">
    <property type="component" value="Unassembled WGS sequence"/>
</dbReference>
<dbReference type="AlphaFoldDB" id="U4QYM0"/>
<keyword evidence="1" id="KW-0812">Transmembrane</keyword>
<dbReference type="RefSeq" id="WP_020816554.1">
    <property type="nucleotide sequence ID" value="NZ_ATAY01000085.1"/>
</dbReference>
<dbReference type="STRING" id="1330534.L323_15625"/>
<organism evidence="2 3">
    <name type="scientific">Ruminiclostridium papyrosolvens C7</name>
    <dbReference type="NCBI Taxonomy" id="1330534"/>
    <lineage>
        <taxon>Bacteria</taxon>
        <taxon>Bacillati</taxon>
        <taxon>Bacillota</taxon>
        <taxon>Clostridia</taxon>
        <taxon>Eubacteriales</taxon>
        <taxon>Oscillospiraceae</taxon>
        <taxon>Ruminiclostridium</taxon>
    </lineage>
</organism>
<sequence length="463" mass="52391">MDKKISHTLDLLDIEETDRLLEKDIKFKLDSNSIERIKKSTYSKAGISRQKTFVTRGLSAIVAAMIIIVVSIFSIGFDNVVSAMGRLFGFIPGYGIMEDNQSIQYIIDGHNISSENSQAILTINSVIATKNNLTLNCYIKLKDFQEEKNLSNIENDIKTDKNNLVMAVNGKEYRPSGCSIGSGGKIKYISAAYQIEQDNLSTRNIYTFNYKKYNLSAEFRLKVPEGYDSLEEIGPTDTKNNISITAVSSLQDNKLLVELYPVNKSGLTITSFTKEYDFGYEKKDLTLETDQTSHSYTLPEGFMGVNNRFYFNVLPQEKNLTLKIPYLVVKSQEKMKKITLKIPEEGERVTINKKVNFKNSTMVISDVQRIKNGTLNGALRIYFKFENENKNMVMFNAQFRRVNILGMEQGGGYSTNLKDGIPQSIDYGLDEPDGDVLRLGVKDPEYFLLGEYNLKLSNILIGR</sequence>
<gene>
    <name evidence="2" type="ORF">L323_15625</name>
</gene>
<dbReference type="PATRIC" id="fig|1330534.3.peg.3093"/>
<protein>
    <recommendedName>
        <fullName evidence="4">DUF4179 domain-containing protein</fullName>
    </recommendedName>
</protein>
<evidence type="ECO:0000256" key="1">
    <source>
        <dbReference type="SAM" id="Phobius"/>
    </source>
</evidence>
<keyword evidence="1" id="KW-0472">Membrane</keyword>